<dbReference type="InterPro" id="IPR011990">
    <property type="entry name" value="TPR-like_helical_dom_sf"/>
</dbReference>
<proteinExistence type="predicted"/>
<gene>
    <name evidence="3" type="ORF">DdX_02814</name>
</gene>
<evidence type="ECO:0000259" key="2">
    <source>
        <dbReference type="Pfam" id="PF11817"/>
    </source>
</evidence>
<dbReference type="SUPFAM" id="SSF48452">
    <property type="entry name" value="TPR-like"/>
    <property type="match status" value="1"/>
</dbReference>
<dbReference type="GO" id="GO:0005737">
    <property type="term" value="C:cytoplasm"/>
    <property type="evidence" value="ECO:0007669"/>
    <property type="project" value="TreeGrafter"/>
</dbReference>
<keyword evidence="4" id="KW-1185">Reference proteome</keyword>
<evidence type="ECO:0000313" key="3">
    <source>
        <dbReference type="EMBL" id="KAI1726119.1"/>
    </source>
</evidence>
<dbReference type="AlphaFoldDB" id="A0AAD4NF50"/>
<dbReference type="Proteomes" id="UP001201812">
    <property type="component" value="Unassembled WGS sequence"/>
</dbReference>
<dbReference type="EMBL" id="JAKKPZ010000002">
    <property type="protein sequence ID" value="KAI1726119.1"/>
    <property type="molecule type" value="Genomic_DNA"/>
</dbReference>
<evidence type="ECO:0000313" key="4">
    <source>
        <dbReference type="Proteomes" id="UP001201812"/>
    </source>
</evidence>
<reference evidence="3" key="1">
    <citation type="submission" date="2022-01" db="EMBL/GenBank/DDBJ databases">
        <title>Genome Sequence Resource for Two Populations of Ditylenchus destructor, the Migratory Endoparasitic Phytonematode.</title>
        <authorList>
            <person name="Zhang H."/>
            <person name="Lin R."/>
            <person name="Xie B."/>
        </authorList>
    </citation>
    <scope>NUCLEOTIDE SEQUENCE</scope>
    <source>
        <strain evidence="3">BazhouSP</strain>
    </source>
</reference>
<name>A0AAD4NF50_9BILA</name>
<dbReference type="InterPro" id="IPR021773">
    <property type="entry name" value="TPC11"/>
</dbReference>
<dbReference type="PANTHER" id="PTHR14374">
    <property type="entry name" value="FOIE GRAS"/>
    <property type="match status" value="1"/>
</dbReference>
<dbReference type="Pfam" id="PF11817">
    <property type="entry name" value="Foie-gras_1"/>
    <property type="match status" value="1"/>
</dbReference>
<accession>A0AAD4NF50</accession>
<sequence length="821" mass="93351">MDPVEIDEHLTNGHLKQLIMFTGLDLTNNPQHSAIYTGFANSRTDATPMVYRILTADHELITRKSSERQATLLKSVRGILKRSWPQKYLVERPALVVCFVDLDWDTSNWAEKKTECESKINSLRQSIGSREIRLCLVLVQKHATAHQNEKVASEKAAELCNQLRLQPKHLFTFQPCDSQSIGDCIARLERSFRDVVQEAYLVTLKKIRARSVPNNDLSLLVRQQFKQAFISELRQDTHSALRYYKSSYQHISELEFTDTDAYEILSVAGLLNYKVCELAFLHNSAFDAVAQFRRHQHIFFDKELGTYPSRELAAIEFALWKSQQCRLFADLFEKAVSKGGLAAYPFQNPGRFLEESAAHYKMANWQIRQLKVKIGASQQPTPNKTTSPDPLQAFDTNPNNTTYFGQRPWRHKLDTPGGLADQVMEHAAKVYLEQNVQENYQRSLQLLSMAVQQFKRYNCEAMQHMAMVNMADDYANIHQFPKALQLLHHVATELRLRNFRQLLYDVLAKYLNIAYCMVNLTEYVWALVQLLNPNTKKSSLAGIENPDESEVEKCCKSFLLHRFSIPPCPIAAGQSGIEVGISQVDVDLARTQWEQYYNHSLQVSFSVDMTRLESFVQCRARFLCTSDTTFAGDPLPIEVQLINLSNFSITFDKCLITIDEITIGVQAKTSSTLLEAHKTQFTLPATTGSKESRHLYAILYPKLDGPNQRNKQIVIRKVALRIVGHGVSGSETNKANASFDWEMDNSSSKFSKANHIGDLNLDQGRTAVRVISQRRSGIILSSPNIPMSDSTEIGLLLDEAVDIPFVLFNNEGAPIRNIRHY</sequence>
<organism evidence="3 4">
    <name type="scientific">Ditylenchus destructor</name>
    <dbReference type="NCBI Taxonomy" id="166010"/>
    <lineage>
        <taxon>Eukaryota</taxon>
        <taxon>Metazoa</taxon>
        <taxon>Ecdysozoa</taxon>
        <taxon>Nematoda</taxon>
        <taxon>Chromadorea</taxon>
        <taxon>Rhabditida</taxon>
        <taxon>Tylenchina</taxon>
        <taxon>Tylenchomorpha</taxon>
        <taxon>Sphaerularioidea</taxon>
        <taxon>Anguinidae</taxon>
        <taxon>Anguininae</taxon>
        <taxon>Ditylenchus</taxon>
    </lineage>
</organism>
<evidence type="ECO:0000256" key="1">
    <source>
        <dbReference type="SAM" id="MobiDB-lite"/>
    </source>
</evidence>
<protein>
    <submittedName>
        <fullName evidence="3">Foie gras liver health family 1 domain-containing protein</fullName>
    </submittedName>
</protein>
<comment type="caution">
    <text evidence="3">The sequence shown here is derived from an EMBL/GenBank/DDBJ whole genome shotgun (WGS) entry which is preliminary data.</text>
</comment>
<feature type="domain" description="Trafficking protein particle complex subunit 11" evidence="2">
    <location>
        <begin position="263"/>
        <end position="532"/>
    </location>
</feature>
<dbReference type="PANTHER" id="PTHR14374:SF0">
    <property type="entry name" value="TRAFFICKING PROTEIN PARTICLE COMPLEX SUBUNIT 11"/>
    <property type="match status" value="1"/>
</dbReference>
<feature type="region of interest" description="Disordered" evidence="1">
    <location>
        <begin position="376"/>
        <end position="395"/>
    </location>
</feature>